<keyword evidence="1" id="KW-0732">Signal</keyword>
<feature type="non-terminal residue" evidence="3">
    <location>
        <position position="243"/>
    </location>
</feature>
<name>A0A383C1A5_9ZZZZ</name>
<proteinExistence type="predicted"/>
<gene>
    <name evidence="3" type="ORF">METZ01_LOCUS479080</name>
</gene>
<feature type="domain" description="Leucine-binding protein" evidence="2">
    <location>
        <begin position="44"/>
        <end position="241"/>
    </location>
</feature>
<dbReference type="Pfam" id="PF13458">
    <property type="entry name" value="Peripla_BP_6"/>
    <property type="match status" value="1"/>
</dbReference>
<dbReference type="PROSITE" id="PS51318">
    <property type="entry name" value="TAT"/>
    <property type="match status" value="1"/>
</dbReference>
<dbReference type="PANTHER" id="PTHR47628:SF1">
    <property type="entry name" value="ALIPHATIC AMIDASE EXPRESSION-REGULATING PROTEIN"/>
    <property type="match status" value="1"/>
</dbReference>
<dbReference type="InterPro" id="IPR028081">
    <property type="entry name" value="Leu-bd"/>
</dbReference>
<dbReference type="PANTHER" id="PTHR47628">
    <property type="match status" value="1"/>
</dbReference>
<dbReference type="InterPro" id="IPR006311">
    <property type="entry name" value="TAT_signal"/>
</dbReference>
<protein>
    <recommendedName>
        <fullName evidence="2">Leucine-binding protein domain-containing protein</fullName>
    </recommendedName>
</protein>
<evidence type="ECO:0000259" key="2">
    <source>
        <dbReference type="Pfam" id="PF13458"/>
    </source>
</evidence>
<organism evidence="3">
    <name type="scientific">marine metagenome</name>
    <dbReference type="NCBI Taxonomy" id="408172"/>
    <lineage>
        <taxon>unclassified sequences</taxon>
        <taxon>metagenomes</taxon>
        <taxon>ecological metagenomes</taxon>
    </lineage>
</organism>
<feature type="non-terminal residue" evidence="3">
    <location>
        <position position="1"/>
    </location>
</feature>
<reference evidence="3" key="1">
    <citation type="submission" date="2018-05" db="EMBL/GenBank/DDBJ databases">
        <authorList>
            <person name="Lanie J.A."/>
            <person name="Ng W.-L."/>
            <person name="Kazmierczak K.M."/>
            <person name="Andrzejewski T.M."/>
            <person name="Davidsen T.M."/>
            <person name="Wayne K.J."/>
            <person name="Tettelin H."/>
            <person name="Glass J.I."/>
            <person name="Rusch D."/>
            <person name="Podicherti R."/>
            <person name="Tsui H.-C.T."/>
            <person name="Winkler M.E."/>
        </authorList>
    </citation>
    <scope>NUCLEOTIDE SEQUENCE</scope>
</reference>
<evidence type="ECO:0000256" key="1">
    <source>
        <dbReference type="ARBA" id="ARBA00022729"/>
    </source>
</evidence>
<dbReference type="Gene3D" id="3.40.50.2300">
    <property type="match status" value="2"/>
</dbReference>
<dbReference type="AlphaFoldDB" id="A0A383C1A5"/>
<evidence type="ECO:0000313" key="3">
    <source>
        <dbReference type="EMBL" id="SVE26226.1"/>
    </source>
</evidence>
<accession>A0A383C1A5</accession>
<dbReference type="InterPro" id="IPR028082">
    <property type="entry name" value="Peripla_BP_I"/>
</dbReference>
<dbReference type="EMBL" id="UINC01205173">
    <property type="protein sequence ID" value="SVE26226.1"/>
    <property type="molecule type" value="Genomic_DNA"/>
</dbReference>
<sequence length="243" mass="26595">DVDVTQSSVSRRRFLQSTAWMSSAVALGAGSWLIPARWSHAAGPIKLGIATDITGMMGYAGNSHVHVANWLAEEINAGGGINGRPLEVHIEDTATNDQTAVAVVRKLTQKENVDVIIGGIMSSTRNAIKDVIIERGKTLYVYPEVYEGGACQPYLYCTGPVPSQQIDPFIPWLIENGGPRFAFPAANYAWPQITNKYARNVVEQSGGEVVFEEYYPLDQMDYGSTINTIMKENIDVVFITLIP</sequence>
<dbReference type="SUPFAM" id="SSF53822">
    <property type="entry name" value="Periplasmic binding protein-like I"/>
    <property type="match status" value="1"/>
</dbReference>